<feature type="DNA-binding region" description="H-T-H motif" evidence="4">
    <location>
        <begin position="39"/>
        <end position="58"/>
    </location>
</feature>
<gene>
    <name evidence="6" type="ORF">SAMN05421854_104452</name>
</gene>
<evidence type="ECO:0000313" key="6">
    <source>
        <dbReference type="EMBL" id="SFP22813.1"/>
    </source>
</evidence>
<dbReference type="Pfam" id="PF00440">
    <property type="entry name" value="TetR_N"/>
    <property type="match status" value="1"/>
</dbReference>
<dbReference type="RefSeq" id="WP_093574131.1">
    <property type="nucleotide sequence ID" value="NZ_FOWC01000004.1"/>
</dbReference>
<dbReference type="InterPro" id="IPR036271">
    <property type="entry name" value="Tet_transcr_reg_TetR-rel_C_sf"/>
</dbReference>
<dbReference type="SUPFAM" id="SSF46689">
    <property type="entry name" value="Homeodomain-like"/>
    <property type="match status" value="1"/>
</dbReference>
<organism evidence="6 7">
    <name type="scientific">Amycolatopsis rubida</name>
    <dbReference type="NCBI Taxonomy" id="112413"/>
    <lineage>
        <taxon>Bacteria</taxon>
        <taxon>Bacillati</taxon>
        <taxon>Actinomycetota</taxon>
        <taxon>Actinomycetes</taxon>
        <taxon>Pseudonocardiales</taxon>
        <taxon>Pseudonocardiaceae</taxon>
        <taxon>Amycolatopsis</taxon>
    </lineage>
</organism>
<evidence type="ECO:0000256" key="3">
    <source>
        <dbReference type="ARBA" id="ARBA00023163"/>
    </source>
</evidence>
<evidence type="ECO:0000313" key="7">
    <source>
        <dbReference type="Proteomes" id="UP000199137"/>
    </source>
</evidence>
<dbReference type="PANTHER" id="PTHR30055">
    <property type="entry name" value="HTH-TYPE TRANSCRIPTIONAL REGULATOR RUTR"/>
    <property type="match status" value="1"/>
</dbReference>
<dbReference type="Pfam" id="PF02909">
    <property type="entry name" value="TetR_C_1"/>
    <property type="match status" value="1"/>
</dbReference>
<dbReference type="InterPro" id="IPR001647">
    <property type="entry name" value="HTH_TetR"/>
</dbReference>
<keyword evidence="3" id="KW-0804">Transcription</keyword>
<dbReference type="SUPFAM" id="SSF48498">
    <property type="entry name" value="Tetracyclin repressor-like, C-terminal domain"/>
    <property type="match status" value="1"/>
</dbReference>
<keyword evidence="1" id="KW-0805">Transcription regulation</keyword>
<dbReference type="Proteomes" id="UP000199137">
    <property type="component" value="Unassembled WGS sequence"/>
</dbReference>
<dbReference type="InterPro" id="IPR009057">
    <property type="entry name" value="Homeodomain-like_sf"/>
</dbReference>
<protein>
    <submittedName>
        <fullName evidence="6">Transcriptional regulator, TetR family</fullName>
    </submittedName>
</protein>
<evidence type="ECO:0000259" key="5">
    <source>
        <dbReference type="PROSITE" id="PS50977"/>
    </source>
</evidence>
<keyword evidence="2 4" id="KW-0238">DNA-binding</keyword>
<feature type="domain" description="HTH tetR-type" evidence="5">
    <location>
        <begin position="16"/>
        <end position="76"/>
    </location>
</feature>
<dbReference type="GO" id="GO:0045892">
    <property type="term" value="P:negative regulation of DNA-templated transcription"/>
    <property type="evidence" value="ECO:0007669"/>
    <property type="project" value="InterPro"/>
</dbReference>
<dbReference type="Gene3D" id="1.10.357.10">
    <property type="entry name" value="Tetracycline Repressor, domain 2"/>
    <property type="match status" value="1"/>
</dbReference>
<dbReference type="GO" id="GO:0003700">
    <property type="term" value="F:DNA-binding transcription factor activity"/>
    <property type="evidence" value="ECO:0007669"/>
    <property type="project" value="TreeGrafter"/>
</dbReference>
<dbReference type="InterPro" id="IPR050109">
    <property type="entry name" value="HTH-type_TetR-like_transc_reg"/>
</dbReference>
<dbReference type="PANTHER" id="PTHR30055:SF151">
    <property type="entry name" value="TRANSCRIPTIONAL REGULATORY PROTEIN"/>
    <property type="match status" value="1"/>
</dbReference>
<proteinExistence type="predicted"/>
<dbReference type="EMBL" id="FOWC01000004">
    <property type="protein sequence ID" value="SFP22813.1"/>
    <property type="molecule type" value="Genomic_DNA"/>
</dbReference>
<dbReference type="AlphaFoldDB" id="A0A1I5NLZ0"/>
<evidence type="ECO:0000256" key="2">
    <source>
        <dbReference type="ARBA" id="ARBA00023125"/>
    </source>
</evidence>
<dbReference type="OrthoDB" id="329481at2"/>
<dbReference type="STRING" id="112413.SAMN05421854_104452"/>
<dbReference type="InterPro" id="IPR004111">
    <property type="entry name" value="Repressor_TetR_C"/>
</dbReference>
<reference evidence="6 7" key="1">
    <citation type="submission" date="2016-10" db="EMBL/GenBank/DDBJ databases">
        <authorList>
            <person name="de Groot N.N."/>
        </authorList>
    </citation>
    <scope>NUCLEOTIDE SEQUENCE [LARGE SCALE GENOMIC DNA]</scope>
    <source>
        <strain evidence="6 7">DSM 44637</strain>
    </source>
</reference>
<dbReference type="GO" id="GO:0000976">
    <property type="term" value="F:transcription cis-regulatory region binding"/>
    <property type="evidence" value="ECO:0007669"/>
    <property type="project" value="TreeGrafter"/>
</dbReference>
<name>A0A1I5NLZ0_9PSEU</name>
<dbReference type="PROSITE" id="PS50977">
    <property type="entry name" value="HTH_TETR_2"/>
    <property type="match status" value="1"/>
</dbReference>
<evidence type="ECO:0000256" key="1">
    <source>
        <dbReference type="ARBA" id="ARBA00023015"/>
    </source>
</evidence>
<accession>A0A1I5NLZ0</accession>
<evidence type="ECO:0000256" key="4">
    <source>
        <dbReference type="PROSITE-ProRule" id="PRU00335"/>
    </source>
</evidence>
<sequence length="226" mass="24337">MTASGYNRRERPAKPALSREGIVAAALDVVRREGAERVTMRRLAKELDTGPASLYVYVRDTDELHAAVLDELLGEVPTTASAAEGDWRSRLWTVMSTYRDVLYAHPGLARVALVTPLNGPNYLAVVDTVLGLLAEAGVPSGPAAWTVDLLLLVATASAVEHSTRKDRPDAERQHDALAETVRGLSPETYPNIAAASENLFSGNADTRSRWAIDALLNGARTTPLPD</sequence>